<dbReference type="STRING" id="763406.A0A1E3NGR1"/>
<dbReference type="InterPro" id="IPR017970">
    <property type="entry name" value="Homeobox_CS"/>
</dbReference>
<proteinExistence type="predicted"/>
<feature type="compositionally biased region" description="Polar residues" evidence="7">
    <location>
        <begin position="192"/>
        <end position="202"/>
    </location>
</feature>
<dbReference type="SUPFAM" id="SSF46689">
    <property type="entry name" value="Homeodomain-like"/>
    <property type="match status" value="1"/>
</dbReference>
<dbReference type="InterPro" id="IPR001356">
    <property type="entry name" value="HD"/>
</dbReference>
<evidence type="ECO:0000256" key="5">
    <source>
        <dbReference type="PROSITE-ProRule" id="PRU00108"/>
    </source>
</evidence>
<gene>
    <name evidence="9" type="ORF">PICMEDRAFT_74087</name>
</gene>
<dbReference type="RefSeq" id="XP_019016434.1">
    <property type="nucleotide sequence ID" value="XM_019164673.1"/>
</dbReference>
<dbReference type="Gene3D" id="1.10.10.60">
    <property type="entry name" value="Homeodomain-like"/>
    <property type="match status" value="1"/>
</dbReference>
<evidence type="ECO:0000256" key="1">
    <source>
        <dbReference type="ARBA" id="ARBA00004123"/>
    </source>
</evidence>
<dbReference type="Proteomes" id="UP000094455">
    <property type="component" value="Unassembled WGS sequence"/>
</dbReference>
<dbReference type="PROSITE" id="PS00027">
    <property type="entry name" value="HOMEOBOX_1"/>
    <property type="match status" value="1"/>
</dbReference>
<evidence type="ECO:0000256" key="7">
    <source>
        <dbReference type="SAM" id="MobiDB-lite"/>
    </source>
</evidence>
<dbReference type="GO" id="GO:0000977">
    <property type="term" value="F:RNA polymerase II transcription regulatory region sequence-specific DNA binding"/>
    <property type="evidence" value="ECO:0007669"/>
    <property type="project" value="TreeGrafter"/>
</dbReference>
<dbReference type="InterPro" id="IPR050453">
    <property type="entry name" value="LIM_Homeobox_TF"/>
</dbReference>
<dbReference type="GeneID" id="30181360"/>
<name>A0A1E3NGR1_9ASCO</name>
<dbReference type="GO" id="GO:0000981">
    <property type="term" value="F:DNA-binding transcription factor activity, RNA polymerase II-specific"/>
    <property type="evidence" value="ECO:0007669"/>
    <property type="project" value="InterPro"/>
</dbReference>
<feature type="compositionally biased region" description="Low complexity" evidence="7">
    <location>
        <begin position="608"/>
        <end position="642"/>
    </location>
</feature>
<feature type="DNA-binding region" description="Homeobox" evidence="5">
    <location>
        <begin position="200"/>
        <end position="259"/>
    </location>
</feature>
<accession>A0A1E3NGR1</accession>
<feature type="region of interest" description="Disordered" evidence="7">
    <location>
        <begin position="222"/>
        <end position="319"/>
    </location>
</feature>
<evidence type="ECO:0000313" key="10">
    <source>
        <dbReference type="Proteomes" id="UP000094455"/>
    </source>
</evidence>
<keyword evidence="3 5" id="KW-0371">Homeobox</keyword>
<feature type="compositionally biased region" description="Low complexity" evidence="7">
    <location>
        <begin position="741"/>
        <end position="753"/>
    </location>
</feature>
<feature type="region of interest" description="Disordered" evidence="7">
    <location>
        <begin position="99"/>
        <end position="207"/>
    </location>
</feature>
<feature type="compositionally biased region" description="Polar residues" evidence="7">
    <location>
        <begin position="125"/>
        <end position="141"/>
    </location>
</feature>
<dbReference type="InterPro" id="IPR009057">
    <property type="entry name" value="Homeodomain-like_sf"/>
</dbReference>
<evidence type="ECO:0000256" key="3">
    <source>
        <dbReference type="ARBA" id="ARBA00023155"/>
    </source>
</evidence>
<dbReference type="PROSITE" id="PS50071">
    <property type="entry name" value="HOMEOBOX_2"/>
    <property type="match status" value="1"/>
</dbReference>
<reference evidence="9 10" key="1">
    <citation type="journal article" date="2016" name="Proc. Natl. Acad. Sci. U.S.A.">
        <title>Comparative genomics of biotechnologically important yeasts.</title>
        <authorList>
            <person name="Riley R."/>
            <person name="Haridas S."/>
            <person name="Wolfe K.H."/>
            <person name="Lopes M.R."/>
            <person name="Hittinger C.T."/>
            <person name="Goeker M."/>
            <person name="Salamov A.A."/>
            <person name="Wisecaver J.H."/>
            <person name="Long T.M."/>
            <person name="Calvey C.H."/>
            <person name="Aerts A.L."/>
            <person name="Barry K.W."/>
            <person name="Choi C."/>
            <person name="Clum A."/>
            <person name="Coughlan A.Y."/>
            <person name="Deshpande S."/>
            <person name="Douglass A.P."/>
            <person name="Hanson S.J."/>
            <person name="Klenk H.-P."/>
            <person name="LaButti K.M."/>
            <person name="Lapidus A."/>
            <person name="Lindquist E.A."/>
            <person name="Lipzen A.M."/>
            <person name="Meier-Kolthoff J.P."/>
            <person name="Ohm R.A."/>
            <person name="Otillar R.P."/>
            <person name="Pangilinan J.L."/>
            <person name="Peng Y."/>
            <person name="Rokas A."/>
            <person name="Rosa C.A."/>
            <person name="Scheuner C."/>
            <person name="Sibirny A.A."/>
            <person name="Slot J.C."/>
            <person name="Stielow J.B."/>
            <person name="Sun H."/>
            <person name="Kurtzman C.P."/>
            <person name="Blackwell M."/>
            <person name="Grigoriev I.V."/>
            <person name="Jeffries T.W."/>
        </authorList>
    </citation>
    <scope>NUCLEOTIDE SEQUENCE [LARGE SCALE GENOMIC DNA]</scope>
    <source>
        <strain evidence="9 10">NRRL Y-2026</strain>
    </source>
</reference>
<dbReference type="PANTHER" id="PTHR24208:SF166">
    <property type="entry name" value="LIM HOMEOBOX TRANSCRIPTION FACTOR 1 ALPHA, ISOFORM B"/>
    <property type="match status" value="1"/>
</dbReference>
<keyword evidence="10" id="KW-1185">Reference proteome</keyword>
<dbReference type="PANTHER" id="PTHR24208">
    <property type="entry name" value="LIM/HOMEOBOX PROTEIN LHX"/>
    <property type="match status" value="1"/>
</dbReference>
<keyword evidence="4 5" id="KW-0539">Nucleus</keyword>
<dbReference type="SMART" id="SM00389">
    <property type="entry name" value="HOX"/>
    <property type="match status" value="1"/>
</dbReference>
<evidence type="ECO:0000313" key="9">
    <source>
        <dbReference type="EMBL" id="ODQ45321.1"/>
    </source>
</evidence>
<organism evidence="9 10">
    <name type="scientific">Pichia membranifaciens NRRL Y-2026</name>
    <dbReference type="NCBI Taxonomy" id="763406"/>
    <lineage>
        <taxon>Eukaryota</taxon>
        <taxon>Fungi</taxon>
        <taxon>Dikarya</taxon>
        <taxon>Ascomycota</taxon>
        <taxon>Saccharomycotina</taxon>
        <taxon>Pichiomycetes</taxon>
        <taxon>Pichiales</taxon>
        <taxon>Pichiaceae</taxon>
        <taxon>Pichia</taxon>
    </lineage>
</organism>
<evidence type="ECO:0000256" key="4">
    <source>
        <dbReference type="ARBA" id="ARBA00023242"/>
    </source>
</evidence>
<evidence type="ECO:0000256" key="2">
    <source>
        <dbReference type="ARBA" id="ARBA00023125"/>
    </source>
</evidence>
<dbReference type="EMBL" id="KV454005">
    <property type="protein sequence ID" value="ODQ45321.1"/>
    <property type="molecule type" value="Genomic_DNA"/>
</dbReference>
<evidence type="ECO:0000259" key="8">
    <source>
        <dbReference type="PROSITE" id="PS50071"/>
    </source>
</evidence>
<dbReference type="CDD" id="cd00086">
    <property type="entry name" value="homeodomain"/>
    <property type="match status" value="1"/>
</dbReference>
<feature type="compositionally biased region" description="Low complexity" evidence="7">
    <location>
        <begin position="649"/>
        <end position="701"/>
    </location>
</feature>
<dbReference type="AlphaFoldDB" id="A0A1E3NGR1"/>
<evidence type="ECO:0000256" key="6">
    <source>
        <dbReference type="RuleBase" id="RU000682"/>
    </source>
</evidence>
<feature type="region of interest" description="Disordered" evidence="7">
    <location>
        <begin position="608"/>
        <end position="721"/>
    </location>
</feature>
<dbReference type="OrthoDB" id="6159439at2759"/>
<dbReference type="Pfam" id="PF00046">
    <property type="entry name" value="Homeodomain"/>
    <property type="match status" value="1"/>
</dbReference>
<sequence length="861" mass="95747">MDSEADSEAHFRMDHISNSDFFFDSCENDNFNDFVHNTSDSNDTEGVAHLLGTNTHAGTMNMNMSNMNLSGMNLGLNMDMDMGMGLGGMNAMSMDHMEGQMGHASHSDKVNNTDSLTKGQIPANGISNKAGSISRPTSENSDVGGAASIDIINEGDSTNNTSPLEKTTTATSSSSAKQKLSPKRALDKRRGSLSTDEAGNQQKRTRASGEILEYLMNEFAKNSNPTTAMRKEISNKTGMPERSVRIWFQNRRAKARKMEKLNQKDGNPPSATGDGDSNNTDNMSFLDENHYKPSSQPQPLSQPLNRTHSHSPNSAHHDMKGALSQMNTLPIEINGKYYVIECKSLSVGNWQRIRSGYVKEDSLKSLTNLSPRLLSEIMATTDLLVILSKKDKELNYFFSGVFQNEKVLFRIFYPLVNILKCSILNQTQQMNNNENYNPDYNETLLQIELGATPQFAVHFLRDPATGKENVNQWSICEDFSEGQQVATAFIGEGGTGLPHILSDDLNRLKYFNTLISSINKTSISKAPATTKTSGFPGPAPESQIMNPGHFSPLNHSSTNNSTPSSINMMPSYAGFPQNSYSVGLNDDGEILGSDLIYSLGNGSNLSAGSLHPSQQYQPQSQLQMQQIQKQYQQHVQQQQQQPKQHHQHQQQFQQHQQPQQHQHQQQPQLHQQQHIQQQHQQQHTPQQSHLQQQPLPNHQQPQPQPQPQSQPHIQHHQHMQENNQLQNSPHELGNQRTMFMSQMQQKKLQQSGGRPPYNGSNSVLSSTIGMEGIFNSAGVDSDTGEGKMESSDLDIFRQDHINDSEEVIIKADDENMTTSDPILLAAGGRDELLDTSGADNDYAKQENDNFFLDDGINGLGF</sequence>
<feature type="compositionally biased region" description="Low complexity" evidence="7">
    <location>
        <begin position="551"/>
        <end position="569"/>
    </location>
</feature>
<comment type="subcellular location">
    <subcellularLocation>
        <location evidence="1 5 6">Nucleus</location>
    </subcellularLocation>
</comment>
<feature type="compositionally biased region" description="Polar residues" evidence="7">
    <location>
        <begin position="155"/>
        <end position="166"/>
    </location>
</feature>
<feature type="domain" description="Homeobox" evidence="8">
    <location>
        <begin position="198"/>
        <end position="258"/>
    </location>
</feature>
<protein>
    <recommendedName>
        <fullName evidence="8">Homeobox domain-containing protein</fullName>
    </recommendedName>
</protein>
<feature type="compositionally biased region" description="Low complexity" evidence="7">
    <location>
        <begin position="167"/>
        <end position="176"/>
    </location>
</feature>
<keyword evidence="2 5" id="KW-0238">DNA-binding</keyword>
<feature type="region of interest" description="Disordered" evidence="7">
    <location>
        <begin position="526"/>
        <end position="569"/>
    </location>
</feature>
<feature type="compositionally biased region" description="Low complexity" evidence="7">
    <location>
        <begin position="293"/>
        <end position="304"/>
    </location>
</feature>
<dbReference type="GO" id="GO:0005634">
    <property type="term" value="C:nucleus"/>
    <property type="evidence" value="ECO:0007669"/>
    <property type="project" value="UniProtKB-SubCell"/>
</dbReference>
<feature type="region of interest" description="Disordered" evidence="7">
    <location>
        <begin position="741"/>
        <end position="761"/>
    </location>
</feature>